<dbReference type="AlphaFoldDB" id="A0AAW1PHR4"/>
<dbReference type="EMBL" id="JALJOR010000008">
    <property type="protein sequence ID" value="KAK9813056.1"/>
    <property type="molecule type" value="Genomic_DNA"/>
</dbReference>
<name>A0AAW1PHR4_9CHLO</name>
<sequence length="579" mass="65953">MAGDLAALDKWAAPHVVLHKDDLTIEHDVEGLQKVRTFYTALFEKYSYKHVPAVYGANAVADTSYCFAQDQQVLPKSATMAAERGNEEQPEPTNHAAMFRYQFNDDMKLTGIWLLRQLTREEMQQKVRNPAAARLEDININAYKASAPAPPADLAQRMVENADLYRDIWAKALSACDSQAQWDADLCLRPSAHIIDLVFGTKYVGLPRFKQQLHGMHKEWQVNEQSHEVALVPDDMKAFIFYTQKGVELDTSVPSFFFFFFFFFFRRQSVSFFFFFFFYFRSLICVCVSLVVFEGTAALEPSLQPCDLPRTAPLTSTSQSVEQQLQRIWESMAQCVHVRRSPVLTQEQLWQLPLEDGLFRCNMQAPERMSNGQLRLERIKQFLEDLPGGSAKTALVQDIAELLVVFSSVLGCNLVEVCLVYDINHPRTPIFHTDTVDAVMTCTYMGRGTLWVDEDNVQRVEGVNRPIAIHDSSRIREAETTALLLLKGRGFPGQPVGHGGCVHSSPYASHTEPRLVLILTTPTRQEIKARERSQQLPQEQQQQQRRRASSTNSGSSEQYGMQHNARHDLRRENHQQQGE</sequence>
<reference evidence="3 4" key="1">
    <citation type="journal article" date="2024" name="Nat. Commun.">
        <title>Phylogenomics reveals the evolutionary origins of lichenization in chlorophyte algae.</title>
        <authorList>
            <person name="Puginier C."/>
            <person name="Libourel C."/>
            <person name="Otte J."/>
            <person name="Skaloud P."/>
            <person name="Haon M."/>
            <person name="Grisel S."/>
            <person name="Petersen M."/>
            <person name="Berrin J.G."/>
            <person name="Delaux P.M."/>
            <person name="Dal Grande F."/>
            <person name="Keller J."/>
        </authorList>
    </citation>
    <scope>NUCLEOTIDE SEQUENCE [LARGE SCALE GENOMIC DNA]</scope>
    <source>
        <strain evidence="3 4">SAG 2043</strain>
    </source>
</reference>
<evidence type="ECO:0000313" key="4">
    <source>
        <dbReference type="Proteomes" id="UP001489004"/>
    </source>
</evidence>
<dbReference type="Proteomes" id="UP001489004">
    <property type="component" value="Unassembled WGS sequence"/>
</dbReference>
<feature type="compositionally biased region" description="Low complexity" evidence="1">
    <location>
        <begin position="534"/>
        <end position="543"/>
    </location>
</feature>
<proteinExistence type="predicted"/>
<keyword evidence="2" id="KW-1133">Transmembrane helix</keyword>
<feature type="compositionally biased region" description="Basic and acidic residues" evidence="1">
    <location>
        <begin position="565"/>
        <end position="579"/>
    </location>
</feature>
<keyword evidence="2" id="KW-0472">Membrane</keyword>
<evidence type="ECO:0000256" key="1">
    <source>
        <dbReference type="SAM" id="MobiDB-lite"/>
    </source>
</evidence>
<keyword evidence="2" id="KW-0812">Transmembrane</keyword>
<evidence type="ECO:0000256" key="2">
    <source>
        <dbReference type="SAM" id="Phobius"/>
    </source>
</evidence>
<feature type="region of interest" description="Disordered" evidence="1">
    <location>
        <begin position="527"/>
        <end position="579"/>
    </location>
</feature>
<keyword evidence="4" id="KW-1185">Reference proteome</keyword>
<dbReference type="Pfam" id="PF08856">
    <property type="entry name" value="DUF1826"/>
    <property type="match status" value="1"/>
</dbReference>
<organism evidence="3 4">
    <name type="scientific">[Myrmecia] bisecta</name>
    <dbReference type="NCBI Taxonomy" id="41462"/>
    <lineage>
        <taxon>Eukaryota</taxon>
        <taxon>Viridiplantae</taxon>
        <taxon>Chlorophyta</taxon>
        <taxon>core chlorophytes</taxon>
        <taxon>Trebouxiophyceae</taxon>
        <taxon>Trebouxiales</taxon>
        <taxon>Trebouxiaceae</taxon>
        <taxon>Myrmecia</taxon>
    </lineage>
</organism>
<feature type="transmembrane region" description="Helical" evidence="2">
    <location>
        <begin position="272"/>
        <end position="293"/>
    </location>
</feature>
<protein>
    <submittedName>
        <fullName evidence="3">Uncharacterized protein</fullName>
    </submittedName>
</protein>
<dbReference type="InterPro" id="IPR014955">
    <property type="entry name" value="DUF1826"/>
</dbReference>
<evidence type="ECO:0000313" key="3">
    <source>
        <dbReference type="EMBL" id="KAK9813056.1"/>
    </source>
</evidence>
<accession>A0AAW1PHR4</accession>
<feature type="transmembrane region" description="Helical" evidence="2">
    <location>
        <begin position="246"/>
        <end position="265"/>
    </location>
</feature>
<feature type="compositionally biased region" description="Polar residues" evidence="1">
    <location>
        <begin position="549"/>
        <end position="561"/>
    </location>
</feature>
<comment type="caution">
    <text evidence="3">The sequence shown here is derived from an EMBL/GenBank/DDBJ whole genome shotgun (WGS) entry which is preliminary data.</text>
</comment>
<gene>
    <name evidence="3" type="ORF">WJX72_008200</name>
</gene>